<comment type="caution">
    <text evidence="2">The sequence shown here is derived from an EMBL/GenBank/DDBJ whole genome shotgun (WGS) entry which is preliminary data.</text>
</comment>
<dbReference type="InterPro" id="IPR018289">
    <property type="entry name" value="MULE_transposase_dom"/>
</dbReference>
<sequence>MKNHIYPISFCVVDKKNDASWTFFFEKLKEIVIDKPDLCFISDRYKNITNGIVIIYNHAHHGYFMWHLGENLCVNHHCGDYLYRYYNAAKAYSLEEFNNNFVEFNNKCPASTIVLEYDIGFEKWRRAHFPGNRYDVMTTNIVESLNVMLIDEREYPVASIFSSIAKRCGELFRERHAYILKSMGNQMVYAAEKIARKKK</sequence>
<organism evidence="2 3">
    <name type="scientific">Solanum bulbocastanum</name>
    <name type="common">Wild potato</name>
    <dbReference type="NCBI Taxonomy" id="147425"/>
    <lineage>
        <taxon>Eukaryota</taxon>
        <taxon>Viridiplantae</taxon>
        <taxon>Streptophyta</taxon>
        <taxon>Embryophyta</taxon>
        <taxon>Tracheophyta</taxon>
        <taxon>Spermatophyta</taxon>
        <taxon>Magnoliopsida</taxon>
        <taxon>eudicotyledons</taxon>
        <taxon>Gunneridae</taxon>
        <taxon>Pentapetalae</taxon>
        <taxon>asterids</taxon>
        <taxon>lamiids</taxon>
        <taxon>Solanales</taxon>
        <taxon>Solanaceae</taxon>
        <taxon>Solanoideae</taxon>
        <taxon>Solaneae</taxon>
        <taxon>Solanum</taxon>
    </lineage>
</organism>
<name>A0AAN8Y5V5_SOLBU</name>
<feature type="domain" description="MULE transposase" evidence="1">
    <location>
        <begin position="2"/>
        <end position="70"/>
    </location>
</feature>
<evidence type="ECO:0000313" key="2">
    <source>
        <dbReference type="EMBL" id="KAK6777958.1"/>
    </source>
</evidence>
<gene>
    <name evidence="2" type="ORF">RDI58_024676</name>
</gene>
<evidence type="ECO:0000313" key="3">
    <source>
        <dbReference type="Proteomes" id="UP001371456"/>
    </source>
</evidence>
<dbReference type="EMBL" id="JBANQN010000010">
    <property type="protein sequence ID" value="KAK6777958.1"/>
    <property type="molecule type" value="Genomic_DNA"/>
</dbReference>
<evidence type="ECO:0000259" key="1">
    <source>
        <dbReference type="Pfam" id="PF10551"/>
    </source>
</evidence>
<accession>A0AAN8Y5V5</accession>
<dbReference type="PANTHER" id="PTHR31973">
    <property type="entry name" value="POLYPROTEIN, PUTATIVE-RELATED"/>
    <property type="match status" value="1"/>
</dbReference>
<proteinExistence type="predicted"/>
<dbReference type="Pfam" id="PF10551">
    <property type="entry name" value="MULE"/>
    <property type="match status" value="1"/>
</dbReference>
<dbReference type="Proteomes" id="UP001371456">
    <property type="component" value="Unassembled WGS sequence"/>
</dbReference>
<dbReference type="PANTHER" id="PTHR31973:SF187">
    <property type="entry name" value="MUTATOR TRANSPOSASE MUDRA PROTEIN"/>
    <property type="match status" value="1"/>
</dbReference>
<dbReference type="AlphaFoldDB" id="A0AAN8Y5V5"/>
<keyword evidence="3" id="KW-1185">Reference proteome</keyword>
<protein>
    <recommendedName>
        <fullName evidence="1">MULE transposase domain-containing protein</fullName>
    </recommendedName>
</protein>
<reference evidence="2 3" key="1">
    <citation type="submission" date="2024-02" db="EMBL/GenBank/DDBJ databases">
        <title>de novo genome assembly of Solanum bulbocastanum strain 11H21.</title>
        <authorList>
            <person name="Hosaka A.J."/>
        </authorList>
    </citation>
    <scope>NUCLEOTIDE SEQUENCE [LARGE SCALE GENOMIC DNA]</scope>
    <source>
        <tissue evidence="2">Young leaves</tissue>
    </source>
</reference>